<dbReference type="EMBL" id="GBRH01211313">
    <property type="protein sequence ID" value="JAD86582.1"/>
    <property type="molecule type" value="Transcribed_RNA"/>
</dbReference>
<accession>A0A0A9DS53</accession>
<proteinExistence type="predicted"/>
<protein>
    <submittedName>
        <fullName evidence="2">Uncharacterized protein</fullName>
    </submittedName>
</protein>
<name>A0A0A9DS53_ARUDO</name>
<evidence type="ECO:0000313" key="2">
    <source>
        <dbReference type="EMBL" id="JAD86582.1"/>
    </source>
</evidence>
<feature type="region of interest" description="Disordered" evidence="1">
    <location>
        <begin position="47"/>
        <end position="71"/>
    </location>
</feature>
<evidence type="ECO:0000256" key="1">
    <source>
        <dbReference type="SAM" id="MobiDB-lite"/>
    </source>
</evidence>
<sequence length="99" mass="11313">MRAREAEAERTAVQQKALEQELYDLNAAAERDGLLCAYRRQRSSRVSATMRRARARRSSVSSAVGIRNPRSPSFTIKRKRKVMPNLLKLIRARKDAKDA</sequence>
<organism evidence="2">
    <name type="scientific">Arundo donax</name>
    <name type="common">Giant reed</name>
    <name type="synonym">Donax arundinaceus</name>
    <dbReference type="NCBI Taxonomy" id="35708"/>
    <lineage>
        <taxon>Eukaryota</taxon>
        <taxon>Viridiplantae</taxon>
        <taxon>Streptophyta</taxon>
        <taxon>Embryophyta</taxon>
        <taxon>Tracheophyta</taxon>
        <taxon>Spermatophyta</taxon>
        <taxon>Magnoliopsida</taxon>
        <taxon>Liliopsida</taxon>
        <taxon>Poales</taxon>
        <taxon>Poaceae</taxon>
        <taxon>PACMAD clade</taxon>
        <taxon>Arundinoideae</taxon>
        <taxon>Arundineae</taxon>
        <taxon>Arundo</taxon>
    </lineage>
</organism>
<reference evidence="2" key="1">
    <citation type="submission" date="2014-09" db="EMBL/GenBank/DDBJ databases">
        <authorList>
            <person name="Magalhaes I.L.F."/>
            <person name="Oliveira U."/>
            <person name="Santos F.R."/>
            <person name="Vidigal T.H.D.A."/>
            <person name="Brescovit A.D."/>
            <person name="Santos A.J."/>
        </authorList>
    </citation>
    <scope>NUCLEOTIDE SEQUENCE</scope>
    <source>
        <tissue evidence="2">Shoot tissue taken approximately 20 cm above the soil surface</tissue>
    </source>
</reference>
<dbReference type="AlphaFoldDB" id="A0A0A9DS53"/>
<reference evidence="2" key="2">
    <citation type="journal article" date="2015" name="Data Brief">
        <title>Shoot transcriptome of the giant reed, Arundo donax.</title>
        <authorList>
            <person name="Barrero R.A."/>
            <person name="Guerrero F.D."/>
            <person name="Moolhuijzen P."/>
            <person name="Goolsby J.A."/>
            <person name="Tidwell J."/>
            <person name="Bellgard S.E."/>
            <person name="Bellgard M.I."/>
        </authorList>
    </citation>
    <scope>NUCLEOTIDE SEQUENCE</scope>
    <source>
        <tissue evidence="2">Shoot tissue taken approximately 20 cm above the soil surface</tissue>
    </source>
</reference>